<keyword evidence="4" id="KW-0808">Transferase</keyword>
<keyword evidence="1 2" id="KW-0344">Guanine-nucleotide releasing factor</keyword>
<dbReference type="EMBL" id="GQ252886">
    <property type="protein sequence ID" value="ADB85401.1"/>
    <property type="molecule type" value="Genomic_DNA"/>
</dbReference>
<name>D3IVR1_PHYED</name>
<reference evidence="4" key="1">
    <citation type="journal article" date="2010" name="J. Integr. Plant Biol.">
        <title>Insights into the bamboo genome: syntenic relationships to rice and sorghum.</title>
        <authorList>
            <person name="Gui Y.J."/>
            <person name="Zhou Y."/>
            <person name="Wang Y."/>
            <person name="Wang S."/>
            <person name="Wang S.Y."/>
            <person name="Hu Y."/>
            <person name="Bo S.P."/>
            <person name="Chen H."/>
            <person name="Zhou C.P."/>
            <person name="Ma N.X."/>
            <person name="Zhang T.Z."/>
            <person name="Fan L.J."/>
        </authorList>
    </citation>
    <scope>NUCLEOTIDE SEQUENCE</scope>
    <source>
        <tissue evidence="4">Shoot</tissue>
    </source>
</reference>
<dbReference type="GO" id="GO:0016301">
    <property type="term" value="F:kinase activity"/>
    <property type="evidence" value="ECO:0007669"/>
    <property type="project" value="UniProtKB-KW"/>
</dbReference>
<evidence type="ECO:0000256" key="1">
    <source>
        <dbReference type="ARBA" id="ARBA00022658"/>
    </source>
</evidence>
<accession>D3IVR1</accession>
<dbReference type="GO" id="GO:0005085">
    <property type="term" value="F:guanyl-nucleotide exchange factor activity"/>
    <property type="evidence" value="ECO:0007669"/>
    <property type="project" value="UniProtKB-UniRule"/>
</dbReference>
<dbReference type="PANTHER" id="PTHR33101">
    <property type="entry name" value="ROP GUANINE NUCLEOTIDE EXCHANGE FACTOR 1"/>
    <property type="match status" value="1"/>
</dbReference>
<organism evidence="4">
    <name type="scientific">Phyllostachys edulis</name>
    <name type="common">Tortoise shell bamboo</name>
    <name type="synonym">Bambusa edulis</name>
    <dbReference type="NCBI Taxonomy" id="38705"/>
    <lineage>
        <taxon>Eukaryota</taxon>
        <taxon>Viridiplantae</taxon>
        <taxon>Streptophyta</taxon>
        <taxon>Embryophyta</taxon>
        <taxon>Tracheophyta</taxon>
        <taxon>Spermatophyta</taxon>
        <taxon>Magnoliopsida</taxon>
        <taxon>Liliopsida</taxon>
        <taxon>Poales</taxon>
        <taxon>Poaceae</taxon>
        <taxon>BOP clade</taxon>
        <taxon>Bambusoideae</taxon>
        <taxon>Arundinarodae</taxon>
        <taxon>Arundinarieae</taxon>
        <taxon>Arundinariinae</taxon>
        <taxon>Phyllostachys</taxon>
    </lineage>
</organism>
<dbReference type="Gene3D" id="1.20.58.2010">
    <property type="entry name" value="PRONE domain, subdomain 1"/>
    <property type="match status" value="2"/>
</dbReference>
<dbReference type="PANTHER" id="PTHR33101:SF2">
    <property type="entry name" value="ROP GUANINE NUCLEOTIDE EXCHANGE FACTOR 14"/>
    <property type="match status" value="1"/>
</dbReference>
<dbReference type="FunFam" id="1.20.58.2010:FF:000001">
    <property type="entry name" value="Rop guanine nucleotide exchange factor 14"/>
    <property type="match status" value="1"/>
</dbReference>
<evidence type="ECO:0000313" key="4">
    <source>
        <dbReference type="EMBL" id="ADB85401.1"/>
    </source>
</evidence>
<evidence type="ECO:0000259" key="3">
    <source>
        <dbReference type="PROSITE" id="PS51334"/>
    </source>
</evidence>
<proteinExistence type="predicted"/>
<keyword evidence="4" id="KW-0418">Kinase</keyword>
<dbReference type="PROSITE" id="PS51334">
    <property type="entry name" value="PRONE"/>
    <property type="match status" value="1"/>
</dbReference>
<dbReference type="AlphaFoldDB" id="D3IVR1"/>
<dbReference type="InterPro" id="IPR038937">
    <property type="entry name" value="RopGEF"/>
</dbReference>
<dbReference type="InterPro" id="IPR005512">
    <property type="entry name" value="PRONE_dom"/>
</dbReference>
<dbReference type="Pfam" id="PF03759">
    <property type="entry name" value="PRONE"/>
    <property type="match status" value="1"/>
</dbReference>
<dbReference type="FunFam" id="1.20.58.2010:FF:000003">
    <property type="entry name" value="Rop guanine nucleotide exchange factor 14"/>
    <property type="match status" value="1"/>
</dbReference>
<evidence type="ECO:0000256" key="2">
    <source>
        <dbReference type="PROSITE-ProRule" id="PRU00663"/>
    </source>
</evidence>
<sequence length="613" mass="68742">MRMKTLACCRRRPQDFSIDMDQEPDRKCGYLGSKAKSTIIDKLAPYPLWQRDVLYMSLYTRPVHGQPNPIFSTQILIFGLKPKKPDGVTTYNGLESCILNNSSYDDDSGVSATTGADGCVTTDSLDDEVSSCSSGKDVYGSSFSLQCLSSSKQEEHSLYELDTLGAVHLLPVKGKNTVTYTLSASDIEIMREKFAKLLLGDDVSGGARGVCAALALSNAITNLSATIFGELWKLEPLCEEKKIRWRKEMDWLLSPTTYMVELVPTKQNGADGCMLEIMTPKARSDVHVNLPALQKLDSMLIEVLDSMVDTEYWYVENGSRADGRGKNNGPRQTKKWWLPTPRVPELGLSQFQRKRLVFQAKVVHQILKAAKSINEQVLLQMPIPTAVMDALPKASTNSIYSFSGRASLGEDLYHAITTEYIPIEEIFLSLSLKTEHSVLETMNRLEGAVFAWNQRILEERSKRSPGWHSWNFMKDNSSELEKMSACIERVETLMQLLKSRFPKLPPTFIDVVKVQYNVDVGHAIVEAYSRVLVVVAFSILSRVAEILLEDDLIKKPNTPMATLKFDLASDVYLAGITETPPGHIRRSLIDQISMVDGRFDTAMKRKGVKQLRW</sequence>
<feature type="domain" description="PRONE" evidence="3">
    <location>
        <begin position="177"/>
        <end position="560"/>
    </location>
</feature>
<protein>
    <submittedName>
        <fullName evidence="4">Putative pollen-specific kinase</fullName>
    </submittedName>
</protein>